<evidence type="ECO:0000313" key="2">
    <source>
        <dbReference type="EMBL" id="NGN85246.1"/>
    </source>
</evidence>
<dbReference type="InterPro" id="IPR039422">
    <property type="entry name" value="MarR/SlyA-like"/>
</dbReference>
<dbReference type="PROSITE" id="PS50995">
    <property type="entry name" value="HTH_MARR_2"/>
    <property type="match status" value="1"/>
</dbReference>
<protein>
    <submittedName>
        <fullName evidence="2">MarR family transcriptional regulator</fullName>
    </submittedName>
</protein>
<dbReference type="InterPro" id="IPR036388">
    <property type="entry name" value="WH-like_DNA-bd_sf"/>
</dbReference>
<organism evidence="2 3">
    <name type="scientific">Arthrobacter silviterrae</name>
    <dbReference type="NCBI Taxonomy" id="2026658"/>
    <lineage>
        <taxon>Bacteria</taxon>
        <taxon>Bacillati</taxon>
        <taxon>Actinomycetota</taxon>
        <taxon>Actinomycetes</taxon>
        <taxon>Micrococcales</taxon>
        <taxon>Micrococcaceae</taxon>
        <taxon>Arthrobacter</taxon>
    </lineage>
</organism>
<dbReference type="RefSeq" id="WP_165183459.1">
    <property type="nucleotide sequence ID" value="NZ_JAAKZI010000042.1"/>
</dbReference>
<gene>
    <name evidence="2" type="ORF">G6N77_17510</name>
</gene>
<dbReference type="InterPro" id="IPR036390">
    <property type="entry name" value="WH_DNA-bd_sf"/>
</dbReference>
<dbReference type="SUPFAM" id="SSF46785">
    <property type="entry name" value="Winged helix' DNA-binding domain"/>
    <property type="match status" value="1"/>
</dbReference>
<dbReference type="EMBL" id="JAAKZI010000042">
    <property type="protein sequence ID" value="NGN85246.1"/>
    <property type="molecule type" value="Genomic_DNA"/>
</dbReference>
<evidence type="ECO:0000259" key="1">
    <source>
        <dbReference type="PROSITE" id="PS50995"/>
    </source>
</evidence>
<feature type="domain" description="HTH marR-type" evidence="1">
    <location>
        <begin position="13"/>
        <end position="145"/>
    </location>
</feature>
<dbReference type="Pfam" id="PF12802">
    <property type="entry name" value="MarR_2"/>
    <property type="match status" value="1"/>
</dbReference>
<dbReference type="Proteomes" id="UP000479226">
    <property type="component" value="Unassembled WGS sequence"/>
</dbReference>
<dbReference type="Gene3D" id="1.10.10.10">
    <property type="entry name" value="Winged helix-like DNA-binding domain superfamily/Winged helix DNA-binding domain"/>
    <property type="match status" value="1"/>
</dbReference>
<keyword evidence="3" id="KW-1185">Reference proteome</keyword>
<dbReference type="SMART" id="SM00347">
    <property type="entry name" value="HTH_MARR"/>
    <property type="match status" value="1"/>
</dbReference>
<dbReference type="PANTHER" id="PTHR33164">
    <property type="entry name" value="TRANSCRIPTIONAL REGULATOR, MARR FAMILY"/>
    <property type="match status" value="1"/>
</dbReference>
<evidence type="ECO:0000313" key="3">
    <source>
        <dbReference type="Proteomes" id="UP000479226"/>
    </source>
</evidence>
<dbReference type="InterPro" id="IPR000835">
    <property type="entry name" value="HTH_MarR-typ"/>
</dbReference>
<sequence>MRPSISTHVSDGSPPAAALLHEVLLSSDTLTHTLCRQLQINATDFNALRHLVFGAPLTPGGLAGKLSISSAASSALVDRLSARGHVVRTPHPSDRRSVLVHASPETVGLMVSALRPIFQEPHEHLNHATPENQQAVVAFLEDVLHSIQVHSESRPAGTPAKQKGRS</sequence>
<dbReference type="PANTHER" id="PTHR33164:SF43">
    <property type="entry name" value="HTH-TYPE TRANSCRIPTIONAL REPRESSOR YETL"/>
    <property type="match status" value="1"/>
</dbReference>
<reference evidence="2 3" key="1">
    <citation type="submission" date="2020-02" db="EMBL/GenBank/DDBJ databases">
        <title>Genome sequence of the type strain DSM 27180 of Arthrobacter silviterrae.</title>
        <authorList>
            <person name="Gao J."/>
            <person name="Sun J."/>
        </authorList>
    </citation>
    <scope>NUCLEOTIDE SEQUENCE [LARGE SCALE GENOMIC DNA]</scope>
    <source>
        <strain evidence="2 3">DSM 27180</strain>
    </source>
</reference>
<name>A0ABX0DF92_9MICC</name>
<proteinExistence type="predicted"/>
<accession>A0ABX0DF92</accession>
<comment type="caution">
    <text evidence="2">The sequence shown here is derived from an EMBL/GenBank/DDBJ whole genome shotgun (WGS) entry which is preliminary data.</text>
</comment>